<evidence type="ECO:0000259" key="9">
    <source>
        <dbReference type="Pfam" id="PF00155"/>
    </source>
</evidence>
<accession>A0A0J9H0U2</accession>
<comment type="subunit">
    <text evidence="3">Homodimer.</text>
</comment>
<dbReference type="Pfam" id="PF00155">
    <property type="entry name" value="Aminotran_1_2"/>
    <property type="match status" value="1"/>
</dbReference>
<dbReference type="InterPro" id="IPR015421">
    <property type="entry name" value="PyrdxlP-dep_Trfase_major"/>
</dbReference>
<dbReference type="InterPro" id="IPR015424">
    <property type="entry name" value="PyrdxlP-dep_Trfase"/>
</dbReference>
<comment type="similarity">
    <text evidence="2 8">Belongs to the class-I pyridoxal-phosphate-dependent aminotransferase family.</text>
</comment>
<dbReference type="InterPro" id="IPR050596">
    <property type="entry name" value="AspAT/PAT-like"/>
</dbReference>
<sequence length="391" mass="41166">MLDSPSEFRRSGRLAGIELSEIVQISERARQMRDEGRDVIALSTGEPDFPTPAFVIEAAFDAMRNGETRYTPTAGTPALRQAVADEHGRQASEVIVSNGAKQVLSSALLATLDPGDEVILPTPFWTSYADMVVVAGGVPVTVPCPMEAGFKLSPEALEAAITPRTRWLMLNAPSNPSGAIYTATEIAALAAVLDRHPHVWVISDEIYAHLSYAPFTSFTAAAPQLASRTLIVSGVSKAWSMTGWRIGWGVGPASLIKAMVVVQGQSTSGASSVSQAAALAALSGPRGLLAERRDAFRARRQKVVAGLNALPGITCPEPDGAFYVFPSCSAALRPGESCGDFCARILDQAGVALVPGRAFGLPGHFRLSFAYSDDALDAALARLSDALTGDL</sequence>
<dbReference type="OrthoDB" id="9763453at2"/>
<dbReference type="STRING" id="1675527.AIOL_004345"/>
<comment type="catalytic activity">
    <reaction evidence="7">
        <text>L-aspartate + 2-oxoglutarate = oxaloacetate + L-glutamate</text>
        <dbReference type="Rhea" id="RHEA:21824"/>
        <dbReference type="ChEBI" id="CHEBI:16452"/>
        <dbReference type="ChEBI" id="CHEBI:16810"/>
        <dbReference type="ChEBI" id="CHEBI:29985"/>
        <dbReference type="ChEBI" id="CHEBI:29991"/>
        <dbReference type="EC" id="2.6.1.1"/>
    </reaction>
</comment>
<evidence type="ECO:0000256" key="4">
    <source>
        <dbReference type="ARBA" id="ARBA00022576"/>
    </source>
</evidence>
<dbReference type="GO" id="GO:0030170">
    <property type="term" value="F:pyridoxal phosphate binding"/>
    <property type="evidence" value="ECO:0007669"/>
    <property type="project" value="InterPro"/>
</dbReference>
<dbReference type="EMBL" id="LFTY01000002">
    <property type="protein sequence ID" value="KMW59363.1"/>
    <property type="molecule type" value="Genomic_DNA"/>
</dbReference>
<comment type="cofactor">
    <cofactor evidence="1 8">
        <name>pyridoxal 5'-phosphate</name>
        <dbReference type="ChEBI" id="CHEBI:597326"/>
    </cofactor>
</comment>
<keyword evidence="11" id="KW-1185">Reference proteome</keyword>
<dbReference type="AlphaFoldDB" id="A0A0J9H0U2"/>
<keyword evidence="4 8" id="KW-0032">Aminotransferase</keyword>
<comment type="caution">
    <text evidence="10">The sequence shown here is derived from an EMBL/GenBank/DDBJ whole genome shotgun (WGS) entry which is preliminary data.</text>
</comment>
<dbReference type="FunFam" id="3.40.640.10:FF:000033">
    <property type="entry name" value="Aspartate aminotransferase"/>
    <property type="match status" value="1"/>
</dbReference>
<dbReference type="RefSeq" id="WP_049644852.1">
    <property type="nucleotide sequence ID" value="NZ_LFTY01000002.1"/>
</dbReference>
<name>A0A0J9H0U2_9RHOB</name>
<organism evidence="10 11">
    <name type="scientific">Candidatus Rhodobacter oscarellae</name>
    <dbReference type="NCBI Taxonomy" id="1675527"/>
    <lineage>
        <taxon>Bacteria</taxon>
        <taxon>Pseudomonadati</taxon>
        <taxon>Pseudomonadota</taxon>
        <taxon>Alphaproteobacteria</taxon>
        <taxon>Rhodobacterales</taxon>
        <taxon>Rhodobacter group</taxon>
        <taxon>Rhodobacter</taxon>
    </lineage>
</organism>
<protein>
    <recommendedName>
        <fullName evidence="8">Aminotransferase</fullName>
        <ecNumber evidence="8">2.6.1.-</ecNumber>
    </recommendedName>
</protein>
<evidence type="ECO:0000256" key="6">
    <source>
        <dbReference type="ARBA" id="ARBA00022898"/>
    </source>
</evidence>
<keyword evidence="6" id="KW-0663">Pyridoxal phosphate</keyword>
<dbReference type="PROSITE" id="PS00105">
    <property type="entry name" value="AA_TRANSFER_CLASS_1"/>
    <property type="match status" value="1"/>
</dbReference>
<dbReference type="Gene3D" id="3.40.640.10">
    <property type="entry name" value="Type I PLP-dependent aspartate aminotransferase-like (Major domain)"/>
    <property type="match status" value="1"/>
</dbReference>
<evidence type="ECO:0000256" key="3">
    <source>
        <dbReference type="ARBA" id="ARBA00011738"/>
    </source>
</evidence>
<dbReference type="Gene3D" id="3.90.1150.10">
    <property type="entry name" value="Aspartate Aminotransferase, domain 1"/>
    <property type="match status" value="1"/>
</dbReference>
<feature type="domain" description="Aminotransferase class I/classII large" evidence="9">
    <location>
        <begin position="38"/>
        <end position="383"/>
    </location>
</feature>
<dbReference type="SUPFAM" id="SSF53383">
    <property type="entry name" value="PLP-dependent transferases"/>
    <property type="match status" value="1"/>
</dbReference>
<evidence type="ECO:0000256" key="5">
    <source>
        <dbReference type="ARBA" id="ARBA00022679"/>
    </source>
</evidence>
<reference evidence="10 11" key="1">
    <citation type="submission" date="2015-06" db="EMBL/GenBank/DDBJ databases">
        <title>Draft genome sequence of an Alphaproteobacteria species associated to the Mediterranean sponge Oscarella lobularis.</title>
        <authorList>
            <person name="Jourda C."/>
            <person name="Santini S."/>
            <person name="Claverie J.-M."/>
        </authorList>
    </citation>
    <scope>NUCLEOTIDE SEQUENCE [LARGE SCALE GENOMIC DNA]</scope>
    <source>
        <strain evidence="10">IGS</strain>
    </source>
</reference>
<dbReference type="Proteomes" id="UP000037178">
    <property type="component" value="Unassembled WGS sequence"/>
</dbReference>
<dbReference type="EC" id="2.6.1.-" evidence="8"/>
<evidence type="ECO:0000313" key="11">
    <source>
        <dbReference type="Proteomes" id="UP000037178"/>
    </source>
</evidence>
<dbReference type="PATRIC" id="fig|1675527.3.peg.4546"/>
<evidence type="ECO:0000256" key="1">
    <source>
        <dbReference type="ARBA" id="ARBA00001933"/>
    </source>
</evidence>
<evidence type="ECO:0000256" key="2">
    <source>
        <dbReference type="ARBA" id="ARBA00007441"/>
    </source>
</evidence>
<gene>
    <name evidence="10" type="ORF">AIOL_004345</name>
</gene>
<dbReference type="GO" id="GO:0006520">
    <property type="term" value="P:amino acid metabolic process"/>
    <property type="evidence" value="ECO:0007669"/>
    <property type="project" value="InterPro"/>
</dbReference>
<evidence type="ECO:0000313" key="10">
    <source>
        <dbReference type="EMBL" id="KMW59363.1"/>
    </source>
</evidence>
<evidence type="ECO:0000256" key="7">
    <source>
        <dbReference type="ARBA" id="ARBA00049185"/>
    </source>
</evidence>
<dbReference type="GO" id="GO:0004069">
    <property type="term" value="F:L-aspartate:2-oxoglutarate aminotransferase activity"/>
    <property type="evidence" value="ECO:0007669"/>
    <property type="project" value="UniProtKB-EC"/>
</dbReference>
<dbReference type="CDD" id="cd00609">
    <property type="entry name" value="AAT_like"/>
    <property type="match status" value="1"/>
</dbReference>
<dbReference type="InterPro" id="IPR004838">
    <property type="entry name" value="NHTrfase_class1_PyrdxlP-BS"/>
</dbReference>
<dbReference type="PANTHER" id="PTHR46383:SF1">
    <property type="entry name" value="ASPARTATE AMINOTRANSFERASE"/>
    <property type="match status" value="1"/>
</dbReference>
<dbReference type="PANTHER" id="PTHR46383">
    <property type="entry name" value="ASPARTATE AMINOTRANSFERASE"/>
    <property type="match status" value="1"/>
</dbReference>
<dbReference type="InterPro" id="IPR004839">
    <property type="entry name" value="Aminotransferase_I/II_large"/>
</dbReference>
<evidence type="ECO:0000256" key="8">
    <source>
        <dbReference type="RuleBase" id="RU000481"/>
    </source>
</evidence>
<proteinExistence type="inferred from homology"/>
<dbReference type="InterPro" id="IPR015422">
    <property type="entry name" value="PyrdxlP-dep_Trfase_small"/>
</dbReference>
<keyword evidence="5 8" id="KW-0808">Transferase</keyword>